<dbReference type="STRING" id="418985.A0A1V9X708"/>
<dbReference type="PANTHER" id="PTHR10562">
    <property type="entry name" value="SMALL UBIQUITIN-RELATED MODIFIER"/>
    <property type="match status" value="1"/>
</dbReference>
<evidence type="ECO:0000313" key="5">
    <source>
        <dbReference type="Proteomes" id="UP000192247"/>
    </source>
</evidence>
<evidence type="ECO:0000313" key="4">
    <source>
        <dbReference type="EMBL" id="OQR69375.1"/>
    </source>
</evidence>
<proteinExistence type="inferred from homology"/>
<dbReference type="SUPFAM" id="SSF54236">
    <property type="entry name" value="Ubiquitin-like"/>
    <property type="match status" value="1"/>
</dbReference>
<evidence type="ECO:0000256" key="1">
    <source>
        <dbReference type="ARBA" id="ARBA00009185"/>
    </source>
</evidence>
<sequence>MVSGTPIKAEHATDIVGLFLRIGRRAIEYLNGGVHPADECPVHLSLDTKRNMSSDQPAERPGPSNSSGDAKEFIKLKVKGQEGDEIHFRLKMTTPFSKIKKNYAERVGVAAGSVRLIFDGSPVSDTDTPRGLSLEDDDVIEAFVEQIGGCPNKLRFLARGAYRLHRNDASVSNTAEMPPTDTNMQAMRTKQHLPARTICTGDVC</sequence>
<dbReference type="OrthoDB" id="442921at2759"/>
<dbReference type="InParanoid" id="A0A1V9X708"/>
<keyword evidence="5" id="KW-1185">Reference proteome</keyword>
<dbReference type="InterPro" id="IPR000626">
    <property type="entry name" value="Ubiquitin-like_dom"/>
</dbReference>
<comment type="caution">
    <text evidence="4">The sequence shown here is derived from an EMBL/GenBank/DDBJ whole genome shotgun (WGS) entry which is preliminary data.</text>
</comment>
<evidence type="ECO:0000256" key="2">
    <source>
        <dbReference type="SAM" id="MobiDB-lite"/>
    </source>
</evidence>
<dbReference type="Pfam" id="PF11976">
    <property type="entry name" value="Rad60-SLD"/>
    <property type="match status" value="1"/>
</dbReference>
<protein>
    <submittedName>
        <fullName evidence="4">Small ubiquitin-related modifier-like</fullName>
    </submittedName>
</protein>
<feature type="domain" description="Ubiquitin-like" evidence="3">
    <location>
        <begin position="74"/>
        <end position="149"/>
    </location>
</feature>
<dbReference type="InterPro" id="IPR022617">
    <property type="entry name" value="Rad60/SUMO-like_dom"/>
</dbReference>
<dbReference type="PROSITE" id="PS50053">
    <property type="entry name" value="UBIQUITIN_2"/>
    <property type="match status" value="1"/>
</dbReference>
<gene>
    <name evidence="4" type="ORF">BIW11_12299</name>
</gene>
<organism evidence="4 5">
    <name type="scientific">Tropilaelaps mercedesae</name>
    <dbReference type="NCBI Taxonomy" id="418985"/>
    <lineage>
        <taxon>Eukaryota</taxon>
        <taxon>Metazoa</taxon>
        <taxon>Ecdysozoa</taxon>
        <taxon>Arthropoda</taxon>
        <taxon>Chelicerata</taxon>
        <taxon>Arachnida</taxon>
        <taxon>Acari</taxon>
        <taxon>Parasitiformes</taxon>
        <taxon>Mesostigmata</taxon>
        <taxon>Gamasina</taxon>
        <taxon>Dermanyssoidea</taxon>
        <taxon>Laelapidae</taxon>
        <taxon>Tropilaelaps</taxon>
    </lineage>
</organism>
<dbReference type="AlphaFoldDB" id="A0A1V9X708"/>
<evidence type="ECO:0000259" key="3">
    <source>
        <dbReference type="PROSITE" id="PS50053"/>
    </source>
</evidence>
<dbReference type="EMBL" id="MNPL01021351">
    <property type="protein sequence ID" value="OQR69375.1"/>
    <property type="molecule type" value="Genomic_DNA"/>
</dbReference>
<dbReference type="Proteomes" id="UP000192247">
    <property type="component" value="Unassembled WGS sequence"/>
</dbReference>
<dbReference type="Gene3D" id="3.10.20.90">
    <property type="entry name" value="Phosphatidylinositol 3-kinase Catalytic Subunit, Chain A, domain 1"/>
    <property type="match status" value="1"/>
</dbReference>
<name>A0A1V9X708_9ACAR</name>
<comment type="similarity">
    <text evidence="1">Belongs to the ubiquitin family. SUMO subfamily.</text>
</comment>
<dbReference type="InterPro" id="IPR029071">
    <property type="entry name" value="Ubiquitin-like_domsf"/>
</dbReference>
<accession>A0A1V9X708</accession>
<reference evidence="4 5" key="1">
    <citation type="journal article" date="2017" name="Gigascience">
        <title>Draft genome of the honey bee ectoparasitic mite, Tropilaelaps mercedesae, is shaped by the parasitic life history.</title>
        <authorList>
            <person name="Dong X."/>
            <person name="Armstrong S.D."/>
            <person name="Xia D."/>
            <person name="Makepeace B.L."/>
            <person name="Darby A.C."/>
            <person name="Kadowaki T."/>
        </authorList>
    </citation>
    <scope>NUCLEOTIDE SEQUENCE [LARGE SCALE GENOMIC DNA]</scope>
    <source>
        <strain evidence="4">Wuxi-XJTLU</strain>
    </source>
</reference>
<feature type="region of interest" description="Disordered" evidence="2">
    <location>
        <begin position="50"/>
        <end position="70"/>
    </location>
</feature>
<dbReference type="SMART" id="SM00213">
    <property type="entry name" value="UBQ"/>
    <property type="match status" value="1"/>
</dbReference>